<dbReference type="GO" id="GO:0016020">
    <property type="term" value="C:membrane"/>
    <property type="evidence" value="ECO:0007669"/>
    <property type="project" value="UniProtKB-SubCell"/>
</dbReference>
<dbReference type="CDD" id="cd03784">
    <property type="entry name" value="GT1_Gtf-like"/>
    <property type="match status" value="1"/>
</dbReference>
<dbReference type="Gene3D" id="3.40.50.2000">
    <property type="entry name" value="Glycogen Phosphorylase B"/>
    <property type="match status" value="1"/>
</dbReference>
<dbReference type="FunFam" id="3.40.50.2000:FF:000038">
    <property type="entry name" value="UDP-GlucuronosylTransferase"/>
    <property type="match status" value="1"/>
</dbReference>
<keyword evidence="4 10" id="KW-0808">Transferase</keyword>
<dbReference type="PANTHER" id="PTHR48043:SF23">
    <property type="entry name" value="UDP-GLUCURONOSYLTRANSFERASE"/>
    <property type="match status" value="1"/>
</dbReference>
<dbReference type="Pfam" id="PF00201">
    <property type="entry name" value="UDPGT"/>
    <property type="match status" value="1"/>
</dbReference>
<evidence type="ECO:0000256" key="1">
    <source>
        <dbReference type="ARBA" id="ARBA00004167"/>
    </source>
</evidence>
<sequence>MQSLFCSLKHLTDTKVLQHIGANLNKHSDDFKHHKVFRAFILRGLLGAFAALPDFTFIWKYENANSDIAKSLPNVYLVQWMPQMQLLRDDRLSLFLTHGGLASANELAYMGKPAVVVPLFGDQMHNAQMLARLKGAVILDKSDLSDPQK</sequence>
<name>A0A0B1TS04_OESDE</name>
<reference evidence="12 13" key="1">
    <citation type="submission" date="2014-03" db="EMBL/GenBank/DDBJ databases">
        <title>Draft genome of the hookworm Oesophagostomum dentatum.</title>
        <authorList>
            <person name="Mitreva M."/>
        </authorList>
    </citation>
    <scope>NUCLEOTIDE SEQUENCE [LARGE SCALE GENOMIC DNA]</scope>
    <source>
        <strain evidence="12 13">OD-Hann</strain>
    </source>
</reference>
<comment type="catalytic activity">
    <reaction evidence="9 11">
        <text>glucuronate acceptor + UDP-alpha-D-glucuronate = acceptor beta-D-glucuronoside + UDP + H(+)</text>
        <dbReference type="Rhea" id="RHEA:21032"/>
        <dbReference type="ChEBI" id="CHEBI:15378"/>
        <dbReference type="ChEBI" id="CHEBI:58052"/>
        <dbReference type="ChEBI" id="CHEBI:58223"/>
        <dbReference type="ChEBI" id="CHEBI:132367"/>
        <dbReference type="ChEBI" id="CHEBI:132368"/>
        <dbReference type="EC" id="2.4.1.17"/>
    </reaction>
</comment>
<keyword evidence="13" id="KW-1185">Reference proteome</keyword>
<dbReference type="SUPFAM" id="SSF53756">
    <property type="entry name" value="UDP-Glycosyltransferase/glycogen phosphorylase"/>
    <property type="match status" value="1"/>
</dbReference>
<dbReference type="EMBL" id="KN549294">
    <property type="protein sequence ID" value="KHJ98602.1"/>
    <property type="molecule type" value="Genomic_DNA"/>
</dbReference>
<dbReference type="InterPro" id="IPR035595">
    <property type="entry name" value="UDP_glycos_trans_CS"/>
</dbReference>
<evidence type="ECO:0000256" key="7">
    <source>
        <dbReference type="ARBA" id="ARBA00022989"/>
    </source>
</evidence>
<evidence type="ECO:0000256" key="2">
    <source>
        <dbReference type="ARBA" id="ARBA00009995"/>
    </source>
</evidence>
<evidence type="ECO:0000256" key="11">
    <source>
        <dbReference type="RuleBase" id="RU362059"/>
    </source>
</evidence>
<gene>
    <name evidence="12" type="ORF">OESDEN_01421</name>
</gene>
<evidence type="ECO:0000256" key="6">
    <source>
        <dbReference type="ARBA" id="ARBA00022729"/>
    </source>
</evidence>
<keyword evidence="3 10" id="KW-0328">Glycosyltransferase</keyword>
<keyword evidence="5" id="KW-0812">Transmembrane</keyword>
<proteinExistence type="inferred from homology"/>
<dbReference type="OrthoDB" id="5835829at2759"/>
<comment type="similarity">
    <text evidence="2 10">Belongs to the UDP-glycosyltransferase family.</text>
</comment>
<evidence type="ECO:0000256" key="8">
    <source>
        <dbReference type="ARBA" id="ARBA00023136"/>
    </source>
</evidence>
<protein>
    <recommendedName>
        <fullName evidence="11">UDP-glucuronosyltransferase</fullName>
        <ecNumber evidence="11">2.4.1.17</ecNumber>
    </recommendedName>
</protein>
<accession>A0A0B1TS04</accession>
<keyword evidence="7" id="KW-1133">Transmembrane helix</keyword>
<evidence type="ECO:0000313" key="12">
    <source>
        <dbReference type="EMBL" id="KHJ98602.1"/>
    </source>
</evidence>
<evidence type="ECO:0000313" key="13">
    <source>
        <dbReference type="Proteomes" id="UP000053660"/>
    </source>
</evidence>
<dbReference type="InterPro" id="IPR050271">
    <property type="entry name" value="UDP-glycosyltransferase"/>
</dbReference>
<dbReference type="InterPro" id="IPR002213">
    <property type="entry name" value="UDP_glucos_trans"/>
</dbReference>
<evidence type="ECO:0000256" key="10">
    <source>
        <dbReference type="RuleBase" id="RU003718"/>
    </source>
</evidence>
<dbReference type="GO" id="GO:0015020">
    <property type="term" value="F:glucuronosyltransferase activity"/>
    <property type="evidence" value="ECO:0007669"/>
    <property type="project" value="UniProtKB-EC"/>
</dbReference>
<dbReference type="PROSITE" id="PS00375">
    <property type="entry name" value="UDPGT"/>
    <property type="match status" value="1"/>
</dbReference>
<dbReference type="AlphaFoldDB" id="A0A0B1TS04"/>
<evidence type="ECO:0000256" key="9">
    <source>
        <dbReference type="ARBA" id="ARBA00047475"/>
    </source>
</evidence>
<dbReference type="Proteomes" id="UP000053660">
    <property type="component" value="Unassembled WGS sequence"/>
</dbReference>
<dbReference type="EC" id="2.4.1.17" evidence="11"/>
<keyword evidence="8" id="KW-0472">Membrane</keyword>
<comment type="subcellular location">
    <subcellularLocation>
        <location evidence="1 11">Membrane</location>
        <topology evidence="1 11">Single-pass membrane protein</topology>
    </subcellularLocation>
</comment>
<keyword evidence="6" id="KW-0732">Signal</keyword>
<evidence type="ECO:0000256" key="4">
    <source>
        <dbReference type="ARBA" id="ARBA00022679"/>
    </source>
</evidence>
<evidence type="ECO:0000256" key="5">
    <source>
        <dbReference type="ARBA" id="ARBA00022692"/>
    </source>
</evidence>
<organism evidence="12 13">
    <name type="scientific">Oesophagostomum dentatum</name>
    <name type="common">Nodular worm</name>
    <dbReference type="NCBI Taxonomy" id="61180"/>
    <lineage>
        <taxon>Eukaryota</taxon>
        <taxon>Metazoa</taxon>
        <taxon>Ecdysozoa</taxon>
        <taxon>Nematoda</taxon>
        <taxon>Chromadorea</taxon>
        <taxon>Rhabditida</taxon>
        <taxon>Rhabditina</taxon>
        <taxon>Rhabditomorpha</taxon>
        <taxon>Strongyloidea</taxon>
        <taxon>Strongylidae</taxon>
        <taxon>Oesophagostomum</taxon>
    </lineage>
</organism>
<dbReference type="PANTHER" id="PTHR48043">
    <property type="entry name" value="EG:EG0003.4 PROTEIN-RELATED"/>
    <property type="match status" value="1"/>
</dbReference>
<evidence type="ECO:0000256" key="3">
    <source>
        <dbReference type="ARBA" id="ARBA00022676"/>
    </source>
</evidence>